<dbReference type="Proteomes" id="UP000261931">
    <property type="component" value="Unassembled WGS sequence"/>
</dbReference>
<comment type="similarity">
    <text evidence="2">Belongs to the PilY1 family.</text>
</comment>
<feature type="domain" description="PilY1 beta-propeller" evidence="7">
    <location>
        <begin position="653"/>
        <end position="959"/>
    </location>
</feature>
<dbReference type="RefSeq" id="WP_116960373.1">
    <property type="nucleotide sequence ID" value="NZ_QVLS01000012.1"/>
</dbReference>
<comment type="subcellular location">
    <subcellularLocation>
        <location evidence="1">Fimbrium</location>
    </subcellularLocation>
</comment>
<keyword evidence="9" id="KW-1185">Reference proteome</keyword>
<proteinExistence type="inferred from homology"/>
<dbReference type="Gene3D" id="3.40.50.410">
    <property type="entry name" value="von Willebrand factor, type A domain"/>
    <property type="match status" value="1"/>
</dbReference>
<dbReference type="GO" id="GO:0009289">
    <property type="term" value="C:pilus"/>
    <property type="evidence" value="ECO:0007669"/>
    <property type="project" value="UniProtKB-SubCell"/>
</dbReference>
<evidence type="ECO:0000256" key="3">
    <source>
        <dbReference type="ARBA" id="ARBA00022558"/>
    </source>
</evidence>
<dbReference type="InterPro" id="IPR011047">
    <property type="entry name" value="Quinoprotein_ADH-like_sf"/>
</dbReference>
<evidence type="ECO:0000313" key="9">
    <source>
        <dbReference type="Proteomes" id="UP000261931"/>
    </source>
</evidence>
<protein>
    <recommendedName>
        <fullName evidence="7">PilY1 beta-propeller domain-containing protein</fullName>
    </recommendedName>
</protein>
<accession>A0A372EFC6</accession>
<gene>
    <name evidence="8" type="ORF">DY262_17420</name>
</gene>
<comment type="caution">
    <text evidence="8">The sequence shown here is derived from an EMBL/GenBank/DDBJ whole genome shotgun (WGS) entry which is preliminary data.</text>
</comment>
<keyword evidence="3" id="KW-1029">Fimbrium biogenesis</keyword>
<dbReference type="EMBL" id="QVLS01000012">
    <property type="protein sequence ID" value="RFP77143.1"/>
    <property type="molecule type" value="Genomic_DNA"/>
</dbReference>
<reference evidence="8 9" key="1">
    <citation type="submission" date="2018-08" db="EMBL/GenBank/DDBJ databases">
        <title>Hydrogenophaga sp. LA-38 isolated from sludge.</title>
        <authorList>
            <person name="Im W.-T."/>
        </authorList>
    </citation>
    <scope>NUCLEOTIDE SEQUENCE [LARGE SCALE GENOMIC DNA]</scope>
    <source>
        <strain evidence="8 9">LA-38</strain>
    </source>
</reference>
<keyword evidence="4" id="KW-0479">Metal-binding</keyword>
<name>A0A372EFC6_9BURK</name>
<dbReference type="InterPro" id="IPR036465">
    <property type="entry name" value="vWFA_dom_sf"/>
</dbReference>
<evidence type="ECO:0000256" key="5">
    <source>
        <dbReference type="ARBA" id="ARBA00022837"/>
    </source>
</evidence>
<dbReference type="AlphaFoldDB" id="A0A372EFC6"/>
<keyword evidence="6" id="KW-0281">Fimbrium</keyword>
<evidence type="ECO:0000259" key="7">
    <source>
        <dbReference type="Pfam" id="PF05567"/>
    </source>
</evidence>
<evidence type="ECO:0000256" key="4">
    <source>
        <dbReference type="ARBA" id="ARBA00022723"/>
    </source>
</evidence>
<evidence type="ECO:0000256" key="2">
    <source>
        <dbReference type="ARBA" id="ARBA00008387"/>
    </source>
</evidence>
<evidence type="ECO:0000313" key="8">
    <source>
        <dbReference type="EMBL" id="RFP77143.1"/>
    </source>
</evidence>
<evidence type="ECO:0000256" key="1">
    <source>
        <dbReference type="ARBA" id="ARBA00004561"/>
    </source>
</evidence>
<keyword evidence="5" id="KW-0106">Calcium</keyword>
<dbReference type="Pfam" id="PF05567">
    <property type="entry name" value="T4P_PilY1"/>
    <property type="match status" value="1"/>
</dbReference>
<dbReference type="InterPro" id="IPR008707">
    <property type="entry name" value="B-propeller_PilY1"/>
</dbReference>
<dbReference type="SUPFAM" id="SSF50998">
    <property type="entry name" value="Quinoprotein alcohol dehydrogenase-like"/>
    <property type="match status" value="1"/>
</dbReference>
<dbReference type="GO" id="GO:0046872">
    <property type="term" value="F:metal ion binding"/>
    <property type="evidence" value="ECO:0007669"/>
    <property type="project" value="UniProtKB-KW"/>
</dbReference>
<evidence type="ECO:0000256" key="6">
    <source>
        <dbReference type="ARBA" id="ARBA00023263"/>
    </source>
</evidence>
<sequence length="1149" mass="121911">MNRPTLCRRRLPGHHTLVAWTHHLAFMLMGSASLLFSLGASAQAINDVPMAVKNNVPPNFMFLIDNSGSMTNIVPTAPYDASVNYTPTSNCSGNQVLGAGAGVVIQIATVSGVRRSFIRYNGTNYRHSTQTSTSTFGNNAFRCFSRNAEYDAHLLASNNNNTQPPNFLPSRYTGNYLNWYFGTTCSGTLPWSDSKKPLGSCGGAVQTRMEIAISSSKKMVDTLPTPPSASADTATRVGLSTYFSGNNGDGGTLLVPLKNLSFNDSDNTITNIGRTPLKNAIDALTPEGNTPLAESLADIGRYLATGYNGNIATANQSSINIDTFFRQGGSSSRSSCLYWPSTGNRNACSNGSLTSNNAAERPPITEWCQRSYVFVVTDGRSNQDLAFSGNQYLRDYDRDCSGALASNCVNNGASGSYDRKINREYEGAGSDYFDDVAKALFDIDLRPDITDPRPASVQPRKKNNARTYVIGFADSQVQDDPLLISTANQGGGKFIGAADDVALEGALREVVTDAFRQDAASAAVAVANPQITISDISYAPSYNSGTWYGDVEAFKLDTSTGAQIKPAIWSARALLNGRSPNASLTNGRKIATFNGTVGRPFQAGQFTAPTSLTANVINYVRGDRSLESATSPTGLRVRDWLLGDIINAEPVVMNYTITSGGSTETVPIVFQAANDGMLHAFDGRVDASVSTRGQELWAYVPRAVHGHLAELADPLYAHRYYVDATPAVAQVTGLGTMTRLLVGGLGKGGGAYYALDITSFQAADESAVASKVKWEFTNQNLGYSFGTPLIVKTTAGWRVVVSSGYGNVTGGPNGNGDGRGRVWVLDPSNGAILATFDTGVGTTANPAGLAHLSKPANITPDADVRYVYGGDLLGNVWRFDIVDFTNLPVKVAELRDPAGTPQPITAPLEVGQVSGQPSKYYVYVGTGRYLSDTDVPGNAGATAVATQRQSMYGIIDDTAIASPTTLTNLRNSNPSTCPAGGGDGALTCQQLSFDTTSGRYRASTNPLSATSRGWYLDLPPSTDTRLANGRIIGKPAVTTGGTLAFTVNVPTSAKCDPGGSSWFFQLSAQNGGAVPKVAGGTDYFDAGIFLGNALASRVVVIQTAGNEDGDKVALIQLSNREVKNLPIGETKNPVGAPATWRRIYWRQLK</sequence>
<organism evidence="8 9">
    <name type="scientific">Hydrogenophaga borbori</name>
    <dbReference type="NCBI Taxonomy" id="2294117"/>
    <lineage>
        <taxon>Bacteria</taxon>
        <taxon>Pseudomonadati</taxon>
        <taxon>Pseudomonadota</taxon>
        <taxon>Betaproteobacteria</taxon>
        <taxon>Burkholderiales</taxon>
        <taxon>Comamonadaceae</taxon>
        <taxon>Hydrogenophaga</taxon>
    </lineage>
</organism>